<dbReference type="PROSITE" id="PS00061">
    <property type="entry name" value="ADH_SHORT"/>
    <property type="match status" value="1"/>
</dbReference>
<sequence length="271" mass="29022">MSEAQAILIVGGGQGIGLETTKAILATSPAAIKVVVFGLHADPELSSLSREHSGRVHTVLGDVTNQADRLKAVETCVGELGGIDTLVYCAGVITPIERTDKVDIEAVKRTFDINVFGAMSMSQLCLPYLRKSAFANPTNAGCGKAIILSSACDSTVTYQGWMPYCTSKAALTRFVHLLAHEEPTLSVQGVFPKLTRTKMPEDVIAGRFKGIMADHEIERFRLWNEIGDEFVEPASWCGEAVAKLAVGLFVGGPSGSVMNYDEHVPIAKAKL</sequence>
<dbReference type="InterPro" id="IPR020904">
    <property type="entry name" value="Sc_DH/Rdtase_CS"/>
</dbReference>
<dbReference type="EMBL" id="ML977350">
    <property type="protein sequence ID" value="KAF2107976.1"/>
    <property type="molecule type" value="Genomic_DNA"/>
</dbReference>
<evidence type="ECO:0008006" key="6">
    <source>
        <dbReference type="Google" id="ProtNLM"/>
    </source>
</evidence>
<dbReference type="PRINTS" id="PR00081">
    <property type="entry name" value="GDHRDH"/>
</dbReference>
<dbReference type="InterPro" id="IPR002347">
    <property type="entry name" value="SDR_fam"/>
</dbReference>
<organism evidence="4 5">
    <name type="scientific">Lophiotrema nucula</name>
    <dbReference type="NCBI Taxonomy" id="690887"/>
    <lineage>
        <taxon>Eukaryota</taxon>
        <taxon>Fungi</taxon>
        <taxon>Dikarya</taxon>
        <taxon>Ascomycota</taxon>
        <taxon>Pezizomycotina</taxon>
        <taxon>Dothideomycetes</taxon>
        <taxon>Pleosporomycetidae</taxon>
        <taxon>Pleosporales</taxon>
        <taxon>Lophiotremataceae</taxon>
        <taxon>Lophiotrema</taxon>
    </lineage>
</organism>
<dbReference type="SUPFAM" id="SSF51735">
    <property type="entry name" value="NAD(P)-binding Rossmann-fold domains"/>
    <property type="match status" value="1"/>
</dbReference>
<dbReference type="CDD" id="cd05233">
    <property type="entry name" value="SDR_c"/>
    <property type="match status" value="1"/>
</dbReference>
<dbReference type="Pfam" id="PF00106">
    <property type="entry name" value="adh_short"/>
    <property type="match status" value="1"/>
</dbReference>
<dbReference type="AlphaFoldDB" id="A0A6A5YLI1"/>
<evidence type="ECO:0000313" key="5">
    <source>
        <dbReference type="Proteomes" id="UP000799770"/>
    </source>
</evidence>
<comment type="similarity">
    <text evidence="1">Belongs to the short-chain dehydrogenases/reductases (SDR) family.</text>
</comment>
<name>A0A6A5YLI1_9PLEO</name>
<accession>A0A6A5YLI1</accession>
<dbReference type="Gene3D" id="3.40.50.720">
    <property type="entry name" value="NAD(P)-binding Rossmann-like Domain"/>
    <property type="match status" value="1"/>
</dbReference>
<reference evidence="4" key="1">
    <citation type="journal article" date="2020" name="Stud. Mycol.">
        <title>101 Dothideomycetes genomes: a test case for predicting lifestyles and emergence of pathogens.</title>
        <authorList>
            <person name="Haridas S."/>
            <person name="Albert R."/>
            <person name="Binder M."/>
            <person name="Bloem J."/>
            <person name="Labutti K."/>
            <person name="Salamov A."/>
            <person name="Andreopoulos B."/>
            <person name="Baker S."/>
            <person name="Barry K."/>
            <person name="Bills G."/>
            <person name="Bluhm B."/>
            <person name="Cannon C."/>
            <person name="Castanera R."/>
            <person name="Culley D."/>
            <person name="Daum C."/>
            <person name="Ezra D."/>
            <person name="Gonzalez J."/>
            <person name="Henrissat B."/>
            <person name="Kuo A."/>
            <person name="Liang C."/>
            <person name="Lipzen A."/>
            <person name="Lutzoni F."/>
            <person name="Magnuson J."/>
            <person name="Mondo S."/>
            <person name="Nolan M."/>
            <person name="Ohm R."/>
            <person name="Pangilinan J."/>
            <person name="Park H.-J."/>
            <person name="Ramirez L."/>
            <person name="Alfaro M."/>
            <person name="Sun H."/>
            <person name="Tritt A."/>
            <person name="Yoshinaga Y."/>
            <person name="Zwiers L.-H."/>
            <person name="Turgeon B."/>
            <person name="Goodwin S."/>
            <person name="Spatafora J."/>
            <person name="Crous P."/>
            <person name="Grigoriev I."/>
        </authorList>
    </citation>
    <scope>NUCLEOTIDE SEQUENCE</scope>
    <source>
        <strain evidence="4">CBS 627.86</strain>
    </source>
</reference>
<dbReference type="PANTHER" id="PTHR43008">
    <property type="entry name" value="BENZIL REDUCTASE"/>
    <property type="match status" value="1"/>
</dbReference>
<evidence type="ECO:0000256" key="1">
    <source>
        <dbReference type="ARBA" id="ARBA00006484"/>
    </source>
</evidence>
<dbReference type="InterPro" id="IPR036291">
    <property type="entry name" value="NAD(P)-bd_dom_sf"/>
</dbReference>
<evidence type="ECO:0000313" key="4">
    <source>
        <dbReference type="EMBL" id="KAF2107976.1"/>
    </source>
</evidence>
<gene>
    <name evidence="4" type="ORF">BDV96DRAFT_505023</name>
</gene>
<proteinExistence type="inferred from homology"/>
<dbReference type="PANTHER" id="PTHR43008:SF8">
    <property type="entry name" value="BENZIL REDUCTASE ((S)-BENZOIN FORMING) IRC24"/>
    <property type="match status" value="1"/>
</dbReference>
<dbReference type="Proteomes" id="UP000799770">
    <property type="component" value="Unassembled WGS sequence"/>
</dbReference>
<evidence type="ECO:0000256" key="2">
    <source>
        <dbReference type="ARBA" id="ARBA00022857"/>
    </source>
</evidence>
<dbReference type="GO" id="GO:0016616">
    <property type="term" value="F:oxidoreductase activity, acting on the CH-OH group of donors, NAD or NADP as acceptor"/>
    <property type="evidence" value="ECO:0007669"/>
    <property type="project" value="UniProtKB-ARBA"/>
</dbReference>
<keyword evidence="2" id="KW-0521">NADP</keyword>
<dbReference type="GO" id="GO:0050664">
    <property type="term" value="F:oxidoreductase activity, acting on NAD(P)H, oxygen as acceptor"/>
    <property type="evidence" value="ECO:0007669"/>
    <property type="project" value="TreeGrafter"/>
</dbReference>
<dbReference type="OrthoDB" id="153074at2759"/>
<keyword evidence="5" id="KW-1185">Reference proteome</keyword>
<keyword evidence="3" id="KW-0560">Oxidoreductase</keyword>
<protein>
    <recommendedName>
        <fullName evidence="6">NAD(P)-binding protein</fullName>
    </recommendedName>
</protein>
<evidence type="ECO:0000256" key="3">
    <source>
        <dbReference type="ARBA" id="ARBA00023002"/>
    </source>
</evidence>